<name>A0ABY5YKS1_9DEIO</name>
<dbReference type="SUPFAM" id="SSF75615">
    <property type="entry name" value="Siroheme synthase middle domains-like"/>
    <property type="match status" value="1"/>
</dbReference>
<evidence type="ECO:0000313" key="8">
    <source>
        <dbReference type="Proteomes" id="UP001060261"/>
    </source>
</evidence>
<comment type="pathway">
    <text evidence="1">Porphyrin-containing compound metabolism; siroheme biosynthesis; sirohydrochlorin from precorrin-2: step 1/1.</text>
</comment>
<evidence type="ECO:0000256" key="5">
    <source>
        <dbReference type="ARBA" id="ARBA00023244"/>
    </source>
</evidence>
<dbReference type="RefSeq" id="WP_260561668.1">
    <property type="nucleotide sequence ID" value="NZ_BAABEC010000176.1"/>
</dbReference>
<dbReference type="Gene3D" id="3.40.50.720">
    <property type="entry name" value="NAD(P)-binding Rossmann-like Domain"/>
    <property type="match status" value="1"/>
</dbReference>
<evidence type="ECO:0000313" key="7">
    <source>
        <dbReference type="EMBL" id="UWX65413.1"/>
    </source>
</evidence>
<dbReference type="Proteomes" id="UP001060261">
    <property type="component" value="Chromosome"/>
</dbReference>
<keyword evidence="8" id="KW-1185">Reference proteome</keyword>
<dbReference type="SUPFAM" id="SSF51735">
    <property type="entry name" value="NAD(P)-binding Rossmann-fold domains"/>
    <property type="match status" value="1"/>
</dbReference>
<dbReference type="Pfam" id="PF13241">
    <property type="entry name" value="NAD_binding_7"/>
    <property type="match status" value="1"/>
</dbReference>
<dbReference type="EMBL" id="CP104213">
    <property type="protein sequence ID" value="UWX65413.1"/>
    <property type="molecule type" value="Genomic_DNA"/>
</dbReference>
<organism evidence="7 8">
    <name type="scientific">Deinococcus rubellus</name>
    <dbReference type="NCBI Taxonomy" id="1889240"/>
    <lineage>
        <taxon>Bacteria</taxon>
        <taxon>Thermotogati</taxon>
        <taxon>Deinococcota</taxon>
        <taxon>Deinococci</taxon>
        <taxon>Deinococcales</taxon>
        <taxon>Deinococcaceae</taxon>
        <taxon>Deinococcus</taxon>
    </lineage>
</organism>
<evidence type="ECO:0000256" key="1">
    <source>
        <dbReference type="ARBA" id="ARBA00005010"/>
    </source>
</evidence>
<evidence type="ECO:0000256" key="2">
    <source>
        <dbReference type="ARBA" id="ARBA00012400"/>
    </source>
</evidence>
<dbReference type="InterPro" id="IPR028161">
    <property type="entry name" value="Met8-like"/>
</dbReference>
<dbReference type="InterPro" id="IPR036291">
    <property type="entry name" value="NAD(P)-bd_dom_sf"/>
</dbReference>
<protein>
    <recommendedName>
        <fullName evidence="2">precorrin-2 dehydrogenase</fullName>
        <ecNumber evidence="2">1.3.1.76</ecNumber>
    </recommendedName>
</protein>
<proteinExistence type="predicted"/>
<dbReference type="Gene3D" id="3.30.160.110">
    <property type="entry name" value="Siroheme synthase, domain 2"/>
    <property type="match status" value="1"/>
</dbReference>
<reference evidence="7" key="1">
    <citation type="submission" date="2022-09" db="EMBL/GenBank/DDBJ databases">
        <title>genome sequence of Deinococcus rubellus.</title>
        <authorList>
            <person name="Srinivasan S."/>
        </authorList>
    </citation>
    <scope>NUCLEOTIDE SEQUENCE</scope>
    <source>
        <strain evidence="7">Ant6</strain>
    </source>
</reference>
<dbReference type="PANTHER" id="PTHR35330">
    <property type="entry name" value="SIROHEME BIOSYNTHESIS PROTEIN MET8"/>
    <property type="match status" value="1"/>
</dbReference>
<evidence type="ECO:0000256" key="4">
    <source>
        <dbReference type="ARBA" id="ARBA00023027"/>
    </source>
</evidence>
<comment type="catalytic activity">
    <reaction evidence="6">
        <text>precorrin-2 + NAD(+) = sirohydrochlorin + NADH + 2 H(+)</text>
        <dbReference type="Rhea" id="RHEA:15613"/>
        <dbReference type="ChEBI" id="CHEBI:15378"/>
        <dbReference type="ChEBI" id="CHEBI:57540"/>
        <dbReference type="ChEBI" id="CHEBI:57945"/>
        <dbReference type="ChEBI" id="CHEBI:58351"/>
        <dbReference type="ChEBI" id="CHEBI:58827"/>
        <dbReference type="EC" id="1.3.1.76"/>
    </reaction>
</comment>
<dbReference type="PANTHER" id="PTHR35330:SF1">
    <property type="entry name" value="SIROHEME BIOSYNTHESIS PROTEIN MET8"/>
    <property type="match status" value="1"/>
</dbReference>
<dbReference type="EC" id="1.3.1.76" evidence="2"/>
<sequence>MNLAAILHLDSEPALIVGGGPVALRRAVTLKTAGLRVRVIAPDLLPELLALGFDCCQRAFEPADLAGMRIVVACTSSPVVNAEVTRLALALGALVNHAGEAGAGNLRFPAVLERGGVTVAISTGSELPMLAQALREKVALSLPEALPLPAWTAQRDAALSLGADARQAAMSDLRAEIRAAVGLGA</sequence>
<keyword evidence="4" id="KW-0520">NAD</keyword>
<evidence type="ECO:0000256" key="6">
    <source>
        <dbReference type="ARBA" id="ARBA00047561"/>
    </source>
</evidence>
<keyword evidence="5" id="KW-0627">Porphyrin biosynthesis</keyword>
<gene>
    <name evidence="7" type="ORF">N0D28_07095</name>
</gene>
<accession>A0ABY5YKS1</accession>
<evidence type="ECO:0000256" key="3">
    <source>
        <dbReference type="ARBA" id="ARBA00023002"/>
    </source>
</evidence>
<dbReference type="InterPro" id="IPR006367">
    <property type="entry name" value="Sirohaem_synthase_N"/>
</dbReference>
<dbReference type="NCBIfam" id="TIGR01470">
    <property type="entry name" value="cysG_Nterm"/>
    <property type="match status" value="1"/>
</dbReference>
<keyword evidence="3" id="KW-0560">Oxidoreductase</keyword>